<dbReference type="EMBL" id="GBRH01194194">
    <property type="protein sequence ID" value="JAE03702.1"/>
    <property type="molecule type" value="Transcribed_RNA"/>
</dbReference>
<organism evidence="2">
    <name type="scientific">Arundo donax</name>
    <name type="common">Giant reed</name>
    <name type="synonym">Donax arundinaceus</name>
    <dbReference type="NCBI Taxonomy" id="35708"/>
    <lineage>
        <taxon>Eukaryota</taxon>
        <taxon>Viridiplantae</taxon>
        <taxon>Streptophyta</taxon>
        <taxon>Embryophyta</taxon>
        <taxon>Tracheophyta</taxon>
        <taxon>Spermatophyta</taxon>
        <taxon>Magnoliopsida</taxon>
        <taxon>Liliopsida</taxon>
        <taxon>Poales</taxon>
        <taxon>Poaceae</taxon>
        <taxon>PACMAD clade</taxon>
        <taxon>Arundinoideae</taxon>
        <taxon>Arundineae</taxon>
        <taxon>Arundo</taxon>
    </lineage>
</organism>
<feature type="region of interest" description="Disordered" evidence="1">
    <location>
        <begin position="113"/>
        <end position="257"/>
    </location>
</feature>
<dbReference type="AlphaFoldDB" id="A0A0A9EUD5"/>
<reference evidence="2" key="1">
    <citation type="submission" date="2014-09" db="EMBL/GenBank/DDBJ databases">
        <authorList>
            <person name="Magalhaes I.L.F."/>
            <person name="Oliveira U."/>
            <person name="Santos F.R."/>
            <person name="Vidigal T.H.D.A."/>
            <person name="Brescovit A.D."/>
            <person name="Santos A.J."/>
        </authorList>
    </citation>
    <scope>NUCLEOTIDE SEQUENCE</scope>
    <source>
        <tissue evidence="2">Shoot tissue taken approximately 20 cm above the soil surface</tissue>
    </source>
</reference>
<feature type="compositionally biased region" description="Acidic residues" evidence="1">
    <location>
        <begin position="239"/>
        <end position="251"/>
    </location>
</feature>
<protein>
    <submittedName>
        <fullName evidence="2">Uncharacterized protein</fullName>
    </submittedName>
</protein>
<evidence type="ECO:0000313" key="2">
    <source>
        <dbReference type="EMBL" id="JAE03702.1"/>
    </source>
</evidence>
<accession>A0A0A9EUD5</accession>
<reference evidence="2" key="2">
    <citation type="journal article" date="2015" name="Data Brief">
        <title>Shoot transcriptome of the giant reed, Arundo donax.</title>
        <authorList>
            <person name="Barrero R.A."/>
            <person name="Guerrero F.D."/>
            <person name="Moolhuijzen P."/>
            <person name="Goolsby J.A."/>
            <person name="Tidwell J."/>
            <person name="Bellgard S.E."/>
            <person name="Bellgard M.I."/>
        </authorList>
    </citation>
    <scope>NUCLEOTIDE SEQUENCE</scope>
    <source>
        <tissue evidence="2">Shoot tissue taken approximately 20 cm above the soil surface</tissue>
    </source>
</reference>
<proteinExistence type="predicted"/>
<evidence type="ECO:0000256" key="1">
    <source>
        <dbReference type="SAM" id="MobiDB-lite"/>
    </source>
</evidence>
<name>A0A0A9EUD5_ARUDO</name>
<feature type="compositionally biased region" description="Low complexity" evidence="1">
    <location>
        <begin position="117"/>
        <end position="135"/>
    </location>
</feature>
<sequence>MKSRIQSDDRGDAYSNYLGADASSKSTRGRIIESILVLAIYRTHLRRIRSSSQSLLHAYLRAARPGLERTAMATGRRARKAPSATAMALLHPSMSRKPASHHRRSARPDTAGFVVGASHSSSSTATSVSAPRSVSSPPPPPTLVHSAKAATKGSLLAPRPEDATGALPLARRRRWRRADGRSGGGSGRGASAEESARPLRNEFLGTPGWRSHEKGTTEVVLVRGDGAGDGDGQKKDAVDTEEEEEDEEDEEVRWRPR</sequence>